<sequence length="123" mass="13998">MNQYARDTDWTPGLPDRVRIDGAEKTAFYRRDGGDLWLLYLSEVLVTEATPRSIEKFGVAVVLEHRPDLRFDEDGEAAILSIDLSPHEAEQLLDDVLVRHGEPEYLEVILSGAQELNEHPLRD</sequence>
<evidence type="ECO:0000313" key="1">
    <source>
        <dbReference type="EMBL" id="QIB75317.1"/>
    </source>
</evidence>
<proteinExistence type="predicted"/>
<organism evidence="1 2">
    <name type="scientific">Halogeometricum borinquense</name>
    <dbReference type="NCBI Taxonomy" id="60847"/>
    <lineage>
        <taxon>Archaea</taxon>
        <taxon>Methanobacteriati</taxon>
        <taxon>Methanobacteriota</taxon>
        <taxon>Stenosarchaea group</taxon>
        <taxon>Halobacteria</taxon>
        <taxon>Halobacteriales</taxon>
        <taxon>Haloferacaceae</taxon>
        <taxon>Halogeometricum</taxon>
    </lineage>
</organism>
<dbReference type="Proteomes" id="UP000465846">
    <property type="component" value="Chromosome"/>
</dbReference>
<protein>
    <submittedName>
        <fullName evidence="1">Uncharacterized protein</fullName>
    </submittedName>
</protein>
<dbReference type="AlphaFoldDB" id="A0A6C0UJC4"/>
<gene>
    <name evidence="1" type="ORF">G3I44_14090</name>
</gene>
<evidence type="ECO:0000313" key="2">
    <source>
        <dbReference type="Proteomes" id="UP000465846"/>
    </source>
</evidence>
<accession>A0A6C0UJC4</accession>
<dbReference type="GeneID" id="44080553"/>
<dbReference type="EMBL" id="CP048739">
    <property type="protein sequence ID" value="QIB75317.1"/>
    <property type="molecule type" value="Genomic_DNA"/>
</dbReference>
<reference evidence="1 2" key="1">
    <citation type="submission" date="2020-02" db="EMBL/GenBank/DDBJ databases">
        <title>Whole genome sequence of Halogeometricum borinquense strain wsp4.</title>
        <authorList>
            <person name="Verma D.K."/>
            <person name="Gopal K."/>
            <person name="Prasad E.S."/>
        </authorList>
    </citation>
    <scope>NUCLEOTIDE SEQUENCE [LARGE SCALE GENOMIC DNA]</scope>
    <source>
        <strain evidence="2">wsp4</strain>
    </source>
</reference>
<dbReference type="RefSeq" id="WP_163487097.1">
    <property type="nucleotide sequence ID" value="NZ_CP048739.1"/>
</dbReference>
<name>A0A6C0UJC4_9EURY</name>